<accession>A0AAD9KKS8</accession>
<dbReference type="InterPro" id="IPR008979">
    <property type="entry name" value="Galactose-bd-like_sf"/>
</dbReference>
<dbReference type="SUPFAM" id="SSF49785">
    <property type="entry name" value="Galactose-binding domain-like"/>
    <property type="match status" value="2"/>
</dbReference>
<keyword evidence="2" id="KW-1185">Reference proteome</keyword>
<comment type="caution">
    <text evidence="1">The sequence shown here is derived from an EMBL/GenBank/DDBJ whole genome shotgun (WGS) entry which is preliminary data.</text>
</comment>
<dbReference type="EMBL" id="JAODUO010000911">
    <property type="protein sequence ID" value="KAK2173015.1"/>
    <property type="molecule type" value="Genomic_DNA"/>
</dbReference>
<proteinExistence type="predicted"/>
<dbReference type="Gene3D" id="2.60.120.260">
    <property type="entry name" value="Galactose-binding domain-like"/>
    <property type="match status" value="2"/>
</dbReference>
<organism evidence="1 2">
    <name type="scientific">Ridgeia piscesae</name>
    <name type="common">Tubeworm</name>
    <dbReference type="NCBI Taxonomy" id="27915"/>
    <lineage>
        <taxon>Eukaryota</taxon>
        <taxon>Metazoa</taxon>
        <taxon>Spiralia</taxon>
        <taxon>Lophotrochozoa</taxon>
        <taxon>Annelida</taxon>
        <taxon>Polychaeta</taxon>
        <taxon>Sedentaria</taxon>
        <taxon>Canalipalpata</taxon>
        <taxon>Sabellida</taxon>
        <taxon>Siboglinidae</taxon>
        <taxon>Ridgeia</taxon>
    </lineage>
</organism>
<sequence length="293" mass="32543">MPNWWGIDFGLEDQLVTRVNVTNRKSVNWYTRVKSFVIGLTNHDPRKDGGPLNNTFSVCANRTRPMGDGETIALTCTDQLNTRGRYMFIVANTKDNRFNLAEVEVFHETASTEESVMSPARTKCVSRVTAVVGGLLLHAFMVDQVVTGLNIALLQPAFMSSLWRVPFNAIRGNDGNKTSFFYTNRRLRSFTIALTNNDPRTDGGPLKAAYSACASRTQPMAKGETISLTCTDQLNTRGRYLVIVANNTHNLFQLAEVEVFTGRLLNMDSCNTASVTANTLILLQYHNCKTSAI</sequence>
<dbReference type="AlphaFoldDB" id="A0AAD9KKS8"/>
<protein>
    <submittedName>
        <fullName evidence="1">Uncharacterized protein</fullName>
    </submittedName>
</protein>
<dbReference type="Proteomes" id="UP001209878">
    <property type="component" value="Unassembled WGS sequence"/>
</dbReference>
<dbReference type="InterPro" id="IPR051941">
    <property type="entry name" value="BG_Antigen-Binding_Lectin"/>
</dbReference>
<dbReference type="PANTHER" id="PTHR45713">
    <property type="entry name" value="FTP DOMAIN-CONTAINING PROTEIN"/>
    <property type="match status" value="1"/>
</dbReference>
<dbReference type="PANTHER" id="PTHR45713:SF6">
    <property type="entry name" value="F5_8 TYPE C DOMAIN-CONTAINING PROTEIN"/>
    <property type="match status" value="1"/>
</dbReference>
<reference evidence="1" key="1">
    <citation type="journal article" date="2023" name="Mol. Biol. Evol.">
        <title>Third-Generation Sequencing Reveals the Adaptive Role of the Epigenome in Three Deep-Sea Polychaetes.</title>
        <authorList>
            <person name="Perez M."/>
            <person name="Aroh O."/>
            <person name="Sun Y."/>
            <person name="Lan Y."/>
            <person name="Juniper S.K."/>
            <person name="Young C.R."/>
            <person name="Angers B."/>
            <person name="Qian P.Y."/>
        </authorList>
    </citation>
    <scope>NUCLEOTIDE SEQUENCE</scope>
    <source>
        <strain evidence="1">R07B-5</strain>
    </source>
</reference>
<evidence type="ECO:0000313" key="1">
    <source>
        <dbReference type="EMBL" id="KAK2173015.1"/>
    </source>
</evidence>
<evidence type="ECO:0000313" key="2">
    <source>
        <dbReference type="Proteomes" id="UP001209878"/>
    </source>
</evidence>
<gene>
    <name evidence="1" type="ORF">NP493_912g00014</name>
</gene>
<name>A0AAD9KKS8_RIDPI</name>